<sequence>MIGIQFAEHYGFDVLAWEGYSVLRDINELKMTTWLMQNVDEDAAIAQEFRNRMISLRDHDAPRKWQAF</sequence>
<accession>A0A918E7K5</accession>
<organism evidence="1 2">
    <name type="scientific">Nonomuraea glycinis</name>
    <dbReference type="NCBI Taxonomy" id="2047744"/>
    <lineage>
        <taxon>Bacteria</taxon>
        <taxon>Bacillati</taxon>
        <taxon>Actinomycetota</taxon>
        <taxon>Actinomycetes</taxon>
        <taxon>Streptosporangiales</taxon>
        <taxon>Streptosporangiaceae</taxon>
        <taxon>Nonomuraea</taxon>
    </lineage>
</organism>
<evidence type="ECO:0000313" key="1">
    <source>
        <dbReference type="EMBL" id="GGP12780.1"/>
    </source>
</evidence>
<keyword evidence="2" id="KW-1185">Reference proteome</keyword>
<name>A0A918E7K5_9ACTN</name>
<dbReference type="AlphaFoldDB" id="A0A918E7K5"/>
<gene>
    <name evidence="1" type="ORF">GCM10012278_61950</name>
</gene>
<protein>
    <submittedName>
        <fullName evidence="1">Uncharacterized protein</fullName>
    </submittedName>
</protein>
<dbReference type="EMBL" id="BMNK01000012">
    <property type="protein sequence ID" value="GGP12780.1"/>
    <property type="molecule type" value="Genomic_DNA"/>
</dbReference>
<proteinExistence type="predicted"/>
<comment type="caution">
    <text evidence="1">The sequence shown here is derived from an EMBL/GenBank/DDBJ whole genome shotgun (WGS) entry which is preliminary data.</text>
</comment>
<evidence type="ECO:0000313" key="2">
    <source>
        <dbReference type="Proteomes" id="UP000660745"/>
    </source>
</evidence>
<reference evidence="1" key="1">
    <citation type="journal article" date="2014" name="Int. J. Syst. Evol. Microbiol.">
        <title>Complete genome sequence of Corynebacterium casei LMG S-19264T (=DSM 44701T), isolated from a smear-ripened cheese.</title>
        <authorList>
            <consortium name="US DOE Joint Genome Institute (JGI-PGF)"/>
            <person name="Walter F."/>
            <person name="Albersmeier A."/>
            <person name="Kalinowski J."/>
            <person name="Ruckert C."/>
        </authorList>
    </citation>
    <scope>NUCLEOTIDE SEQUENCE</scope>
    <source>
        <strain evidence="1">CGMCC 4.7430</strain>
    </source>
</reference>
<dbReference type="RefSeq" id="WP_189142259.1">
    <property type="nucleotide sequence ID" value="NZ_BMNK01000012.1"/>
</dbReference>
<reference evidence="1" key="2">
    <citation type="submission" date="2020-09" db="EMBL/GenBank/DDBJ databases">
        <authorList>
            <person name="Sun Q."/>
            <person name="Zhou Y."/>
        </authorList>
    </citation>
    <scope>NUCLEOTIDE SEQUENCE</scope>
    <source>
        <strain evidence="1">CGMCC 4.7430</strain>
    </source>
</reference>
<dbReference type="Proteomes" id="UP000660745">
    <property type="component" value="Unassembled WGS sequence"/>
</dbReference>